<feature type="compositionally biased region" description="Basic and acidic residues" evidence="1">
    <location>
        <begin position="1"/>
        <end position="12"/>
    </location>
</feature>
<dbReference type="EMBL" id="PKOZ01000001">
    <property type="protein sequence ID" value="PQD96635.1"/>
    <property type="molecule type" value="Genomic_DNA"/>
</dbReference>
<organism evidence="2 3">
    <name type="scientific">Pradoshia eiseniae</name>
    <dbReference type="NCBI Taxonomy" id="2064768"/>
    <lineage>
        <taxon>Bacteria</taxon>
        <taxon>Bacillati</taxon>
        <taxon>Bacillota</taxon>
        <taxon>Bacilli</taxon>
        <taxon>Bacillales</taxon>
        <taxon>Bacillaceae</taxon>
        <taxon>Pradoshia</taxon>
    </lineage>
</organism>
<dbReference type="AlphaFoldDB" id="A0A2S7N3S1"/>
<evidence type="ECO:0000313" key="3">
    <source>
        <dbReference type="Proteomes" id="UP000239663"/>
    </source>
</evidence>
<protein>
    <submittedName>
        <fullName evidence="2">Uncharacterized protein</fullName>
    </submittedName>
</protein>
<reference evidence="2 3" key="1">
    <citation type="submission" date="2017-12" db="EMBL/GenBank/DDBJ databases">
        <title>Taxonomic description and draft genome of Pradoshia cofamensis Gen. nov., sp. nov., a thermotolerant bacillale isolated from anterior gut of earthworm Eisenia fetida.</title>
        <authorList>
            <person name="Saha T."/>
            <person name="Chakraborty R."/>
        </authorList>
    </citation>
    <scope>NUCLEOTIDE SEQUENCE [LARGE SCALE GENOMIC DNA]</scope>
    <source>
        <strain evidence="2 3">EAG3</strain>
    </source>
</reference>
<name>A0A2S7N3S1_9BACI</name>
<comment type="caution">
    <text evidence="2">The sequence shown here is derived from an EMBL/GenBank/DDBJ whole genome shotgun (WGS) entry which is preliminary data.</text>
</comment>
<sequence length="77" mass="8511">MGKGWESSEKAHPNPRQRGKGWAKDGNRQRRPTLTPVKRGKGGLRVGNSSTHARFHENQPRKKTKPAKSTILADLAG</sequence>
<keyword evidence="3" id="KW-1185">Reference proteome</keyword>
<dbReference type="Proteomes" id="UP000239663">
    <property type="component" value="Unassembled WGS sequence"/>
</dbReference>
<proteinExistence type="predicted"/>
<feature type="region of interest" description="Disordered" evidence="1">
    <location>
        <begin position="1"/>
        <end position="77"/>
    </location>
</feature>
<gene>
    <name evidence="2" type="ORF">CYL18_01700</name>
</gene>
<dbReference type="RefSeq" id="WP_104847732.1">
    <property type="nucleotide sequence ID" value="NZ_PKOZ01000001.1"/>
</dbReference>
<accession>A0A2S7N3S1</accession>
<evidence type="ECO:0000256" key="1">
    <source>
        <dbReference type="SAM" id="MobiDB-lite"/>
    </source>
</evidence>
<evidence type="ECO:0000313" key="2">
    <source>
        <dbReference type="EMBL" id="PQD96635.1"/>
    </source>
</evidence>